<reference evidence="15" key="1">
    <citation type="submission" date="2011-02" db="EMBL/GenBank/DDBJ databases">
        <title>The complete genome of Planctomyces brasiliensis DSM 5305.</title>
        <authorList>
            <person name="Lucas S."/>
            <person name="Copeland A."/>
            <person name="Lapidus A."/>
            <person name="Bruce D."/>
            <person name="Goodwin L."/>
            <person name="Pitluck S."/>
            <person name="Kyrpides N."/>
            <person name="Mavromatis K."/>
            <person name="Pagani I."/>
            <person name="Ivanova N."/>
            <person name="Ovchinnikova G."/>
            <person name="Lu M."/>
            <person name="Detter J.C."/>
            <person name="Han C."/>
            <person name="Land M."/>
            <person name="Hauser L."/>
            <person name="Markowitz V."/>
            <person name="Cheng J.-F."/>
            <person name="Hugenholtz P."/>
            <person name="Woyke T."/>
            <person name="Wu D."/>
            <person name="Tindall B."/>
            <person name="Pomrenke H.G."/>
            <person name="Brambilla E."/>
            <person name="Klenk H.-P."/>
            <person name="Eisen J.A."/>
        </authorList>
    </citation>
    <scope>NUCLEOTIDE SEQUENCE [LARGE SCALE GENOMIC DNA]</scope>
    <source>
        <strain evidence="15">ATCC 49424 / DSM 5305 / JCM 21570 / NBRC 103401 / IFAM 1448</strain>
    </source>
</reference>
<dbReference type="InterPro" id="IPR043137">
    <property type="entry name" value="GGT_ssub_C"/>
</dbReference>
<dbReference type="HOGENOM" id="CLU_014813_0_3_0"/>
<dbReference type="InterPro" id="IPR000101">
    <property type="entry name" value="GGT_peptidase"/>
</dbReference>
<dbReference type="Pfam" id="PF01019">
    <property type="entry name" value="G_glu_transpept"/>
    <property type="match status" value="1"/>
</dbReference>
<feature type="binding site" evidence="10">
    <location>
        <begin position="464"/>
        <end position="465"/>
    </location>
    <ligand>
        <name>L-glutamate</name>
        <dbReference type="ChEBI" id="CHEBI:29985"/>
    </ligand>
</feature>
<dbReference type="PANTHER" id="PTHR43199:SF1">
    <property type="entry name" value="GLUTATHIONE HYDROLASE PROENZYME"/>
    <property type="match status" value="1"/>
</dbReference>
<feature type="active site" description="Nucleophile" evidence="9">
    <location>
        <position position="393"/>
    </location>
</feature>
<evidence type="ECO:0000256" key="1">
    <source>
        <dbReference type="ARBA" id="ARBA00001049"/>
    </source>
</evidence>
<dbReference type="AlphaFoldDB" id="F0SJ07"/>
<dbReference type="GO" id="GO:0006751">
    <property type="term" value="P:glutathione catabolic process"/>
    <property type="evidence" value="ECO:0007669"/>
    <property type="project" value="UniProtKB-UniRule"/>
</dbReference>
<evidence type="ECO:0000256" key="5">
    <source>
        <dbReference type="ARBA" id="ARBA00022801"/>
    </source>
</evidence>
<dbReference type="GO" id="GO:0006750">
    <property type="term" value="P:glutathione biosynthetic process"/>
    <property type="evidence" value="ECO:0007669"/>
    <property type="project" value="UniProtKB-KW"/>
</dbReference>
<feature type="signal peptide" evidence="13">
    <location>
        <begin position="1"/>
        <end position="29"/>
    </location>
</feature>
<keyword evidence="7 11" id="KW-0012">Acyltransferase</keyword>
<dbReference type="UniPathway" id="UPA00204"/>
<dbReference type="NCBIfam" id="TIGR00066">
    <property type="entry name" value="g_glut_trans"/>
    <property type="match status" value="1"/>
</dbReference>
<comment type="catalytic activity">
    <reaction evidence="2 11">
        <text>glutathione + H2O = L-cysteinylglycine + L-glutamate</text>
        <dbReference type="Rhea" id="RHEA:28807"/>
        <dbReference type="ChEBI" id="CHEBI:15377"/>
        <dbReference type="ChEBI" id="CHEBI:29985"/>
        <dbReference type="ChEBI" id="CHEBI:57925"/>
        <dbReference type="ChEBI" id="CHEBI:61694"/>
        <dbReference type="EC" id="3.4.19.13"/>
    </reaction>
</comment>
<evidence type="ECO:0000256" key="4">
    <source>
        <dbReference type="ARBA" id="ARBA00022679"/>
    </source>
</evidence>
<feature type="region of interest" description="Disordered" evidence="12">
    <location>
        <begin position="571"/>
        <end position="594"/>
    </location>
</feature>
<evidence type="ECO:0000256" key="7">
    <source>
        <dbReference type="ARBA" id="ARBA00023315"/>
    </source>
</evidence>
<dbReference type="EMBL" id="CP002546">
    <property type="protein sequence ID" value="ADY61856.1"/>
    <property type="molecule type" value="Genomic_DNA"/>
</dbReference>
<keyword evidence="5 11" id="KW-0378">Hydrolase</keyword>
<dbReference type="InterPro" id="IPR043138">
    <property type="entry name" value="GGT_lsub"/>
</dbReference>
<evidence type="ECO:0000256" key="12">
    <source>
        <dbReference type="SAM" id="MobiDB-lite"/>
    </source>
</evidence>
<comment type="catalytic activity">
    <reaction evidence="8 11">
        <text>an N-terminal (5-L-glutamyl)-[peptide] + an alpha-amino acid = 5-L-glutamyl amino acid + an N-terminal L-alpha-aminoacyl-[peptide]</text>
        <dbReference type="Rhea" id="RHEA:23904"/>
        <dbReference type="Rhea" id="RHEA-COMP:9780"/>
        <dbReference type="Rhea" id="RHEA-COMP:9795"/>
        <dbReference type="ChEBI" id="CHEBI:77644"/>
        <dbReference type="ChEBI" id="CHEBI:78597"/>
        <dbReference type="ChEBI" id="CHEBI:78599"/>
        <dbReference type="ChEBI" id="CHEBI:78608"/>
        <dbReference type="EC" id="2.3.2.2"/>
    </reaction>
</comment>
<dbReference type="InterPro" id="IPR051792">
    <property type="entry name" value="GGT_bact"/>
</dbReference>
<feature type="binding site" evidence="10">
    <location>
        <position position="435"/>
    </location>
    <ligand>
        <name>L-glutamate</name>
        <dbReference type="ChEBI" id="CHEBI:29985"/>
    </ligand>
</feature>
<dbReference type="STRING" id="756272.Plabr_4283"/>
<evidence type="ECO:0000256" key="8">
    <source>
        <dbReference type="ARBA" id="ARBA00047417"/>
    </source>
</evidence>
<evidence type="ECO:0000256" key="3">
    <source>
        <dbReference type="ARBA" id="ARBA00009381"/>
    </source>
</evidence>
<dbReference type="Gene3D" id="3.60.20.40">
    <property type="match status" value="1"/>
</dbReference>
<comment type="subunit">
    <text evidence="11">This enzyme consists of two polypeptide chains, which are synthesized in precursor form from a single polypeptide.</text>
</comment>
<comment type="pathway">
    <text evidence="11">Sulfur metabolism; glutathione metabolism.</text>
</comment>
<evidence type="ECO:0000256" key="13">
    <source>
        <dbReference type="SAM" id="SignalP"/>
    </source>
</evidence>
<accession>F0SJ07</accession>
<comment type="PTM">
    <text evidence="11">Cleaved by autocatalysis into a large and a small subunit.</text>
</comment>
<dbReference type="RefSeq" id="WP_013630561.1">
    <property type="nucleotide sequence ID" value="NC_015174.1"/>
</dbReference>
<dbReference type="Gene3D" id="1.10.246.130">
    <property type="match status" value="1"/>
</dbReference>
<name>F0SJ07_RUBBR</name>
<proteinExistence type="inferred from homology"/>
<dbReference type="EC" id="3.4.19.13" evidence="11"/>
<dbReference type="KEGG" id="pbs:Plabr_4283"/>
<dbReference type="PRINTS" id="PR01210">
    <property type="entry name" value="GGTRANSPTASE"/>
</dbReference>
<evidence type="ECO:0000256" key="9">
    <source>
        <dbReference type="PIRSR" id="PIRSR600101-1"/>
    </source>
</evidence>
<dbReference type="PANTHER" id="PTHR43199">
    <property type="entry name" value="GLUTATHIONE HYDROLASE"/>
    <property type="match status" value="1"/>
</dbReference>
<organism evidence="14 15">
    <name type="scientific">Rubinisphaera brasiliensis (strain ATCC 49424 / DSM 5305 / JCM 21570 / IAM 15109 / NBRC 103401 / IFAM 1448)</name>
    <name type="common">Planctomyces brasiliensis</name>
    <dbReference type="NCBI Taxonomy" id="756272"/>
    <lineage>
        <taxon>Bacteria</taxon>
        <taxon>Pseudomonadati</taxon>
        <taxon>Planctomycetota</taxon>
        <taxon>Planctomycetia</taxon>
        <taxon>Planctomycetales</taxon>
        <taxon>Planctomycetaceae</taxon>
        <taxon>Rubinisphaera</taxon>
    </lineage>
</organism>
<evidence type="ECO:0000313" key="15">
    <source>
        <dbReference type="Proteomes" id="UP000006860"/>
    </source>
</evidence>
<evidence type="ECO:0000313" key="14">
    <source>
        <dbReference type="EMBL" id="ADY61856.1"/>
    </source>
</evidence>
<feature type="chain" id="PRO_5003260431" description="Glutathione hydrolase proenzyme" evidence="13">
    <location>
        <begin position="30"/>
        <end position="594"/>
    </location>
</feature>
<dbReference type="GO" id="GO:0036374">
    <property type="term" value="F:glutathione hydrolase activity"/>
    <property type="evidence" value="ECO:0007669"/>
    <property type="project" value="UniProtKB-UniRule"/>
</dbReference>
<protein>
    <recommendedName>
        <fullName evidence="11">Glutathione hydrolase proenzyme</fullName>
        <ecNumber evidence="11">2.3.2.2</ecNumber>
        <ecNumber evidence="11">3.4.19.13</ecNumber>
    </recommendedName>
    <component>
        <recommendedName>
            <fullName evidence="11">Glutathione hydrolase large chain</fullName>
        </recommendedName>
    </component>
    <component>
        <recommendedName>
            <fullName evidence="11">Glutathione hydrolase small chain</fullName>
        </recommendedName>
    </component>
</protein>
<dbReference type="SUPFAM" id="SSF56235">
    <property type="entry name" value="N-terminal nucleophile aminohydrolases (Ntn hydrolases)"/>
    <property type="match status" value="1"/>
</dbReference>
<dbReference type="OrthoDB" id="9781342at2"/>
<dbReference type="MEROPS" id="T03.001"/>
<evidence type="ECO:0000256" key="2">
    <source>
        <dbReference type="ARBA" id="ARBA00001089"/>
    </source>
</evidence>
<keyword evidence="13" id="KW-0732">Signal</keyword>
<feature type="binding site" evidence="10">
    <location>
        <position position="114"/>
    </location>
    <ligand>
        <name>L-glutamate</name>
        <dbReference type="ChEBI" id="CHEBI:29985"/>
    </ligand>
</feature>
<dbReference type="GO" id="GO:0103068">
    <property type="term" value="F:leukotriene C4 gamma-glutamyl transferase activity"/>
    <property type="evidence" value="ECO:0007669"/>
    <property type="project" value="UniProtKB-EC"/>
</dbReference>
<comment type="similarity">
    <text evidence="3 11">Belongs to the gamma-glutamyltransferase family.</text>
</comment>
<dbReference type="eggNOG" id="COG0405">
    <property type="taxonomic scope" value="Bacteria"/>
</dbReference>
<keyword evidence="4 11" id="KW-0808">Transferase</keyword>
<dbReference type="InterPro" id="IPR029055">
    <property type="entry name" value="Ntn_hydrolases_N"/>
</dbReference>
<dbReference type="Proteomes" id="UP000006860">
    <property type="component" value="Chromosome"/>
</dbReference>
<sequence>MSFSSTIVHRCLSLAVIIAIVLPSPSSIAAPVLKRPNRPRPDVAESANGMVVSQTPLASEVGRDILEAGGNAVDASIAVAFALAVTWPEAGNIAGGGFMMVAPVDSDVVCIEYRETAPVAVNADSFVGWANRKHPRMAGVPGTVRGMQLAHIKFGSLPWKDLVSPSVKLARNGFVVDEQLAYSLNAALHKQAGKNSPFQTEFRRVFQPSDPDGWKAGEKLTQPDLAETLEQIATSGADAFYEGPIAEKLVASMKKHDGLITAADLEDYNATLRKPVRGNIAGYDFFGAPLPSSGGTTVLMQLTMLEALGLKRADEELWTTEHLHLISEAMKRGFRERAKWLGDTDYVAIPVRLQQQKFARSLASRINPERATPSEDIAGDIPLTAGPYESMETTHFSVIDADGMGVSNTYTLEARYGCEFIPEGTGMVLNNEMGDFNWHPGYTNLSGAIGTPPNLMAPGKRMLSSQSPTIIKKDGEVRFLVGSPGGRTIINTVTGILTQVLLFDRSLEDAVNAPRFHHQWLPDQIKLEDRDEFSPHIDKLKAMGHEINQPEGWTQGSAQCIAVDPATGVATGVSDRRRGGGARGVKQIPATITP</sequence>
<keyword evidence="6 11" id="KW-0865">Zymogen</keyword>
<keyword evidence="11" id="KW-0317">Glutathione biosynthesis</keyword>
<evidence type="ECO:0000256" key="10">
    <source>
        <dbReference type="PIRSR" id="PIRSR600101-2"/>
    </source>
</evidence>
<evidence type="ECO:0000256" key="6">
    <source>
        <dbReference type="ARBA" id="ARBA00023145"/>
    </source>
</evidence>
<keyword evidence="15" id="KW-1185">Reference proteome</keyword>
<feature type="binding site" evidence="10">
    <location>
        <position position="486"/>
    </location>
    <ligand>
        <name>L-glutamate</name>
        <dbReference type="ChEBI" id="CHEBI:29985"/>
    </ligand>
</feature>
<evidence type="ECO:0000256" key="11">
    <source>
        <dbReference type="RuleBase" id="RU368036"/>
    </source>
</evidence>
<dbReference type="EC" id="2.3.2.2" evidence="11"/>
<gene>
    <name evidence="14" type="ordered locus">Plabr_4283</name>
</gene>
<comment type="catalytic activity">
    <reaction evidence="1 11">
        <text>an S-substituted glutathione + H2O = an S-substituted L-cysteinylglycine + L-glutamate</text>
        <dbReference type="Rhea" id="RHEA:59468"/>
        <dbReference type="ChEBI" id="CHEBI:15377"/>
        <dbReference type="ChEBI" id="CHEBI:29985"/>
        <dbReference type="ChEBI" id="CHEBI:90779"/>
        <dbReference type="ChEBI" id="CHEBI:143103"/>
        <dbReference type="EC" id="3.4.19.13"/>
    </reaction>
</comment>